<dbReference type="AlphaFoldDB" id="A0A7H1NTQ0"/>
<keyword evidence="1" id="KW-0732">Signal</keyword>
<dbReference type="Proteomes" id="UP000516349">
    <property type="component" value="Chromosome"/>
</dbReference>
<name>A0A7H1NTQ0_9PROT</name>
<feature type="signal peptide" evidence="1">
    <location>
        <begin position="1"/>
        <end position="18"/>
    </location>
</feature>
<gene>
    <name evidence="2" type="ORF">JGUZn3_19480</name>
</gene>
<organism evidence="2 3">
    <name type="scientific">Entomobacter blattae</name>
    <dbReference type="NCBI Taxonomy" id="2762277"/>
    <lineage>
        <taxon>Bacteria</taxon>
        <taxon>Pseudomonadati</taxon>
        <taxon>Pseudomonadota</taxon>
        <taxon>Alphaproteobacteria</taxon>
        <taxon>Acetobacterales</taxon>
        <taxon>Acetobacteraceae</taxon>
        <taxon>Entomobacter</taxon>
    </lineage>
</organism>
<keyword evidence="3" id="KW-1185">Reference proteome</keyword>
<protein>
    <recommendedName>
        <fullName evidence="4">Lipoprotein</fullName>
    </recommendedName>
</protein>
<dbReference type="EMBL" id="CP060244">
    <property type="protein sequence ID" value="QNT79160.1"/>
    <property type="molecule type" value="Genomic_DNA"/>
</dbReference>
<dbReference type="KEGG" id="ebla:JGUZn3_19480"/>
<evidence type="ECO:0000256" key="1">
    <source>
        <dbReference type="SAM" id="SignalP"/>
    </source>
</evidence>
<evidence type="ECO:0000313" key="3">
    <source>
        <dbReference type="Proteomes" id="UP000516349"/>
    </source>
</evidence>
<evidence type="ECO:0008006" key="4">
    <source>
        <dbReference type="Google" id="ProtNLM"/>
    </source>
</evidence>
<evidence type="ECO:0000313" key="2">
    <source>
        <dbReference type="EMBL" id="QNT79160.1"/>
    </source>
</evidence>
<sequence length="84" mass="9599">MKFLYMVFLLLTSCAANTPEQGRMPWDDDVSCLRKELSGQASFAIAVAFCRREEDGRLLPLDLRNAPDLQQKAKEEGFNNIIYK</sequence>
<reference evidence="2 3" key="1">
    <citation type="submission" date="2020-08" db="EMBL/GenBank/DDBJ databases">
        <title>Complete genome sequence of Entomobacter blattae G55GP.</title>
        <authorList>
            <person name="Poehlein A."/>
            <person name="Guzman J."/>
            <person name="Daniel R."/>
            <person name="Vilcinskas A."/>
        </authorList>
    </citation>
    <scope>NUCLEOTIDE SEQUENCE [LARGE SCALE GENOMIC DNA]</scope>
    <source>
        <strain evidence="2 3">G55GP</strain>
    </source>
</reference>
<accession>A0A7H1NTQ0</accession>
<feature type="chain" id="PRO_5028883174" description="Lipoprotein" evidence="1">
    <location>
        <begin position="19"/>
        <end position="84"/>
    </location>
</feature>
<proteinExistence type="predicted"/>